<dbReference type="Proteomes" id="UP000256304">
    <property type="component" value="Unassembled WGS sequence"/>
</dbReference>
<dbReference type="EMBL" id="QTTN01000066">
    <property type="protein sequence ID" value="REE56281.1"/>
    <property type="molecule type" value="Genomic_DNA"/>
</dbReference>
<feature type="transmembrane region" description="Helical" evidence="1">
    <location>
        <begin position="47"/>
        <end position="71"/>
    </location>
</feature>
<comment type="caution">
    <text evidence="2">The sequence shown here is derived from an EMBL/GenBank/DDBJ whole genome shotgun (WGS) entry which is preliminary data.</text>
</comment>
<accession>A0A3D9Q0V5</accession>
<evidence type="ECO:0000256" key="1">
    <source>
        <dbReference type="SAM" id="Phobius"/>
    </source>
</evidence>
<dbReference type="AlphaFoldDB" id="A0A3D9Q0V5"/>
<feature type="transmembrane region" description="Helical" evidence="1">
    <location>
        <begin position="129"/>
        <end position="150"/>
    </location>
</feature>
<evidence type="ECO:0008006" key="4">
    <source>
        <dbReference type="Google" id="ProtNLM"/>
    </source>
</evidence>
<keyword evidence="1" id="KW-0472">Membrane</keyword>
<reference evidence="2 3" key="1">
    <citation type="submission" date="2018-08" db="EMBL/GenBank/DDBJ databases">
        <title>Genomic Encyclopedia of Type Strains, Phase III (KMG-III): the genomes of soil and plant-associated and newly described type strains.</title>
        <authorList>
            <person name="Whitman W."/>
        </authorList>
    </citation>
    <scope>NUCLEOTIDE SEQUENCE [LARGE SCALE GENOMIC DNA]</scope>
    <source>
        <strain evidence="2 3">CGMCC 1.10966</strain>
    </source>
</reference>
<sequence length="208" mass="23499">MKLRSEVLSNVMRIMLAILVAVAVLDLIGSLIYAFSESFYLDSVHSLFSMISIIKVVLYYTMCIVYLVWIFKVHVDLNQLILKYPRTPGGALAAMLIPFYNFYGLPSTFSRMGAQLEERSYTAAIGRKISTLTVPLIILFLFNYVLGRLMQQTGESFLFVLGSVVSLALSIVYLLLTRYVSQGLHQLANRPAAEHYEESLEQQNVLSH</sequence>
<proteinExistence type="predicted"/>
<keyword evidence="3" id="KW-1185">Reference proteome</keyword>
<feature type="transmembrane region" description="Helical" evidence="1">
    <location>
        <begin position="91"/>
        <end position="109"/>
    </location>
</feature>
<name>A0A3D9Q0V5_9BACL</name>
<dbReference type="OrthoDB" id="485492at2"/>
<feature type="transmembrane region" description="Helical" evidence="1">
    <location>
        <begin position="156"/>
        <end position="176"/>
    </location>
</feature>
<evidence type="ECO:0000313" key="3">
    <source>
        <dbReference type="Proteomes" id="UP000256304"/>
    </source>
</evidence>
<protein>
    <recommendedName>
        <fullName evidence="4">DUF4328 domain-containing protein</fullName>
    </recommendedName>
</protein>
<feature type="transmembrane region" description="Helical" evidence="1">
    <location>
        <begin position="12"/>
        <end position="35"/>
    </location>
</feature>
<organism evidence="2 3">
    <name type="scientific">Paenibacillus taihuensis</name>
    <dbReference type="NCBI Taxonomy" id="1156355"/>
    <lineage>
        <taxon>Bacteria</taxon>
        <taxon>Bacillati</taxon>
        <taxon>Bacillota</taxon>
        <taxon>Bacilli</taxon>
        <taxon>Bacillales</taxon>
        <taxon>Paenibacillaceae</taxon>
        <taxon>Paenibacillus</taxon>
    </lineage>
</organism>
<keyword evidence="1" id="KW-1133">Transmembrane helix</keyword>
<dbReference type="RefSeq" id="WP_116192709.1">
    <property type="nucleotide sequence ID" value="NZ_QTTN01000066.1"/>
</dbReference>
<gene>
    <name evidence="2" type="ORF">A8990_16618</name>
</gene>
<evidence type="ECO:0000313" key="2">
    <source>
        <dbReference type="EMBL" id="REE56281.1"/>
    </source>
</evidence>
<keyword evidence="1" id="KW-0812">Transmembrane</keyword>